<dbReference type="Proteomes" id="UP000289555">
    <property type="component" value="Chromosome"/>
</dbReference>
<keyword evidence="1" id="KW-0479">Metal-binding</keyword>
<evidence type="ECO:0000256" key="2">
    <source>
        <dbReference type="SAM" id="MobiDB-lite"/>
    </source>
</evidence>
<dbReference type="Pfam" id="PF22456">
    <property type="entry name" value="PqqF-like_C_4"/>
    <property type="match status" value="1"/>
</dbReference>
<organism evidence="4 5">
    <name type="scientific">Vreelandella olivaria</name>
    <dbReference type="NCBI Taxonomy" id="390919"/>
    <lineage>
        <taxon>Bacteria</taxon>
        <taxon>Pseudomonadati</taxon>
        <taxon>Pseudomonadota</taxon>
        <taxon>Gammaproteobacteria</taxon>
        <taxon>Oceanospirillales</taxon>
        <taxon>Halomonadaceae</taxon>
        <taxon>Vreelandella</taxon>
    </lineage>
</organism>
<proteinExistence type="predicted"/>
<feature type="domain" description="Coenzyme PQQ synthesis protein F-like C-terminal lobe" evidence="3">
    <location>
        <begin position="1"/>
        <end position="46"/>
    </location>
</feature>
<reference evidence="5" key="1">
    <citation type="journal article" date="2019" name="Microbiol. Resour. Announc.">
        <title>Complete Genome Sequence of Halomonas olivaria, a Moderately Halophilic Bacterium Isolated from Olive Processing Effluents, Obtained by Nanopore Sequencing.</title>
        <authorList>
            <person name="Nagata S."/>
            <person name="Ii K.M."/>
            <person name="Tsukimi T."/>
            <person name="Miura M.C."/>
            <person name="Galipon J."/>
            <person name="Arakawa K."/>
        </authorList>
    </citation>
    <scope>NUCLEOTIDE SEQUENCE [LARGE SCALE GENOMIC DNA]</scope>
    <source>
        <strain evidence="5">TYRC17</strain>
    </source>
</reference>
<evidence type="ECO:0000313" key="5">
    <source>
        <dbReference type="Proteomes" id="UP000289555"/>
    </source>
</evidence>
<gene>
    <name evidence="4" type="ORF">HORIV_06150</name>
</gene>
<dbReference type="EMBL" id="AP019416">
    <property type="protein sequence ID" value="BBI48194.1"/>
    <property type="molecule type" value="Genomic_DNA"/>
</dbReference>
<evidence type="ECO:0000313" key="4">
    <source>
        <dbReference type="EMBL" id="BBI48194.1"/>
    </source>
</evidence>
<dbReference type="SUPFAM" id="SSF63411">
    <property type="entry name" value="LuxS/MPP-like metallohydrolase"/>
    <property type="match status" value="1"/>
</dbReference>
<dbReference type="Gene3D" id="3.30.830.10">
    <property type="entry name" value="Metalloenzyme, LuxS/M16 peptidase-like"/>
    <property type="match status" value="2"/>
</dbReference>
<sequence length="114" mass="13244">MDAFLDEASQRLEQLSDADLAPYRQAVHDQLRQRDTSLAGMANRYWQATALEDVRFDRRDKLAELVLNVSLEDIKALWPSLREHTLDIRFNPGDEPSDVSTYREERSALPKVRE</sequence>
<evidence type="ECO:0000256" key="1">
    <source>
        <dbReference type="ARBA" id="ARBA00022723"/>
    </source>
</evidence>
<evidence type="ECO:0000259" key="3">
    <source>
        <dbReference type="Pfam" id="PF22456"/>
    </source>
</evidence>
<feature type="compositionally biased region" description="Basic and acidic residues" evidence="2">
    <location>
        <begin position="101"/>
        <end position="114"/>
    </location>
</feature>
<dbReference type="InterPro" id="IPR011249">
    <property type="entry name" value="Metalloenz_LuxS/M16"/>
</dbReference>
<dbReference type="InterPro" id="IPR054734">
    <property type="entry name" value="PqqF-like_C_4"/>
</dbReference>
<protein>
    <recommendedName>
        <fullName evidence="3">Coenzyme PQQ synthesis protein F-like C-terminal lobe domain-containing protein</fullName>
    </recommendedName>
</protein>
<keyword evidence="5" id="KW-1185">Reference proteome</keyword>
<name>A0ABN5WMH6_9GAMM</name>
<feature type="region of interest" description="Disordered" evidence="2">
    <location>
        <begin position="89"/>
        <end position="114"/>
    </location>
</feature>
<accession>A0ABN5WMH6</accession>